<dbReference type="InterPro" id="IPR025861">
    <property type="entry name" value="CobT_VWA_dom"/>
</dbReference>
<dbReference type="RefSeq" id="WP_102163060.1">
    <property type="nucleotide sequence ID" value="NZ_PNFZ01000010.1"/>
</dbReference>
<feature type="region of interest" description="Disordered" evidence="1">
    <location>
        <begin position="1"/>
        <end position="68"/>
    </location>
</feature>
<name>A0A2N6PEE7_9MICO</name>
<protein>
    <submittedName>
        <fullName evidence="3">Cobalt chelatase</fullName>
    </submittedName>
</protein>
<organism evidence="3 4">
    <name type="scientific">Brevibacterium luteolum</name>
    <dbReference type="NCBI Taxonomy" id="199591"/>
    <lineage>
        <taxon>Bacteria</taxon>
        <taxon>Bacillati</taxon>
        <taxon>Actinomycetota</taxon>
        <taxon>Actinomycetes</taxon>
        <taxon>Micrococcales</taxon>
        <taxon>Brevibacteriaceae</taxon>
        <taxon>Brevibacterium</taxon>
    </lineage>
</organism>
<keyword evidence="4" id="KW-1185">Reference proteome</keyword>
<dbReference type="PIRSF" id="PIRSF031715">
    <property type="entry name" value="Cob_chel_CobT"/>
    <property type="match status" value="1"/>
</dbReference>
<dbReference type="InterPro" id="IPR006538">
    <property type="entry name" value="CobT"/>
</dbReference>
<proteinExistence type="predicted"/>
<dbReference type="GO" id="GO:0009236">
    <property type="term" value="P:cobalamin biosynthetic process"/>
    <property type="evidence" value="ECO:0007669"/>
    <property type="project" value="InterPro"/>
</dbReference>
<dbReference type="InterPro" id="IPR036465">
    <property type="entry name" value="vWFA_dom_sf"/>
</dbReference>
<dbReference type="Gene3D" id="3.40.50.410">
    <property type="entry name" value="von Willebrand factor, type A domain"/>
    <property type="match status" value="1"/>
</dbReference>
<reference evidence="3 4" key="1">
    <citation type="submission" date="2017-09" db="EMBL/GenBank/DDBJ databases">
        <title>Bacterial strain isolated from the female urinary microbiota.</title>
        <authorList>
            <person name="Thomas-White K."/>
            <person name="Kumar N."/>
            <person name="Forster S."/>
            <person name="Putonti C."/>
            <person name="Lawley T."/>
            <person name="Wolfe A.J."/>
        </authorList>
    </citation>
    <scope>NUCLEOTIDE SEQUENCE [LARGE SCALE GENOMIC DNA]</scope>
    <source>
        <strain evidence="3 4">UMB0680</strain>
    </source>
</reference>
<evidence type="ECO:0000259" key="2">
    <source>
        <dbReference type="Pfam" id="PF11775"/>
    </source>
</evidence>
<dbReference type="PANTHER" id="PTHR41248">
    <property type="entry name" value="NORD PROTEIN"/>
    <property type="match status" value="1"/>
</dbReference>
<evidence type="ECO:0000256" key="1">
    <source>
        <dbReference type="SAM" id="MobiDB-lite"/>
    </source>
</evidence>
<feature type="domain" description="Cobalamin biosynthesis protein CobT VWA" evidence="2">
    <location>
        <begin position="392"/>
        <end position="595"/>
    </location>
</feature>
<dbReference type="Proteomes" id="UP000235703">
    <property type="component" value="Unassembled WGS sequence"/>
</dbReference>
<feature type="compositionally biased region" description="Low complexity" evidence="1">
    <location>
        <begin position="10"/>
        <end position="24"/>
    </location>
</feature>
<dbReference type="Pfam" id="PF11775">
    <property type="entry name" value="CobT_C"/>
    <property type="match status" value="1"/>
</dbReference>
<sequence length="598" mass="64712">MSTQPTTASGAGAPLTADPTTATGGPPPGTQESPRATRRREHFRELADAQARAATGRPGLHHRGGRLYDGPKRLAVPALHLDPAPEASLASLRGIADAVWLRWKASNRDLHRSLRPAEPAARTVFDLLEQLRVESLVPDSAPGARRNLALRFDEWSGEFLASGLIDTKVGLIIFTLAHTARSRILAVAIPAHLEDLLEHTRFDLAEKIGAPLRQLRRNRHDQGSFAGPALELAGIVAALAEEAAAEDELARGGRSGRAPELALFDEEREAEDDGDDAAVAGLGQSQTLSAAAGQYAVFTRAYDETTTALKLVRPVRLRELRRRLDEAISERGLSVHRLTHRLERELARPGTDGFDAGQPEGRLDRRRLAQLIAAPSQTLVFETERIVPRTELALTVLIDCSGSMRTHQFAIASAVDTFTRAGDALGISVEVLGFTTRSWTGGRAKKDWQRAGSPLGAGRIAERRHIVLLDADAGYRRGRAGLAALLRSDLYKEGLDGEALDWAAARLARREAERRVVLVISDGSPSDAVTANANDEEYLGAHLRRTVDQWTATGQVEIAGLGVGLDLSVFYDRHQTVDIDAGDANAVITGMVELLSRR</sequence>
<evidence type="ECO:0000313" key="4">
    <source>
        <dbReference type="Proteomes" id="UP000235703"/>
    </source>
</evidence>
<dbReference type="SUPFAM" id="SSF53300">
    <property type="entry name" value="vWA-like"/>
    <property type="match status" value="1"/>
</dbReference>
<dbReference type="OrthoDB" id="9764783at2"/>
<comment type="caution">
    <text evidence="3">The sequence shown here is derived from an EMBL/GenBank/DDBJ whole genome shotgun (WGS) entry which is preliminary data.</text>
</comment>
<dbReference type="PANTHER" id="PTHR41248:SF1">
    <property type="entry name" value="NORD PROTEIN"/>
    <property type="match status" value="1"/>
</dbReference>
<dbReference type="InterPro" id="IPR051928">
    <property type="entry name" value="NorD/CobT"/>
</dbReference>
<accession>A0A2N6PEE7</accession>
<dbReference type="Pfam" id="PF06213">
    <property type="entry name" value="CobT"/>
    <property type="match status" value="1"/>
</dbReference>
<dbReference type="AlphaFoldDB" id="A0A2N6PEE7"/>
<evidence type="ECO:0000313" key="3">
    <source>
        <dbReference type="EMBL" id="PMB97055.1"/>
    </source>
</evidence>
<dbReference type="EMBL" id="PNFZ01000010">
    <property type="protein sequence ID" value="PMB97055.1"/>
    <property type="molecule type" value="Genomic_DNA"/>
</dbReference>
<gene>
    <name evidence="3" type="ORF">CJ198_13110</name>
</gene>